<keyword evidence="3" id="KW-1185">Reference proteome</keyword>
<proteinExistence type="predicted"/>
<organism evidence="2 4">
    <name type="scientific">Xiamenia xianingshaonis</name>
    <dbReference type="NCBI Taxonomy" id="2682776"/>
    <lineage>
        <taxon>Bacteria</taxon>
        <taxon>Bacillati</taxon>
        <taxon>Actinomycetota</taxon>
        <taxon>Coriobacteriia</taxon>
        <taxon>Eggerthellales</taxon>
        <taxon>Eggerthellaceae</taxon>
        <taxon>Xiamenia</taxon>
    </lineage>
</organism>
<gene>
    <name evidence="1" type="ORF">GMI68_06550</name>
    <name evidence="2" type="ORF">J7S26_03030</name>
</gene>
<dbReference type="Proteomes" id="UP000671910">
    <property type="component" value="Chromosome"/>
</dbReference>
<evidence type="ECO:0000313" key="4">
    <source>
        <dbReference type="Proteomes" id="UP000671910"/>
    </source>
</evidence>
<reference evidence="2" key="2">
    <citation type="submission" date="2021-04" db="EMBL/GenBank/DDBJ databases">
        <title>Novel species in family Eggerthellaceae.</title>
        <authorList>
            <person name="Zhang G."/>
        </authorList>
    </citation>
    <scope>NUCLEOTIDE SEQUENCE</scope>
    <source>
        <strain evidence="2">Zg-886</strain>
    </source>
</reference>
<evidence type="ECO:0000313" key="1">
    <source>
        <dbReference type="EMBL" id="NHM14425.1"/>
    </source>
</evidence>
<dbReference type="AlphaFoldDB" id="A0A9E6MR48"/>
<accession>A0A9E6MR48</accession>
<evidence type="ECO:0000313" key="3">
    <source>
        <dbReference type="Proteomes" id="UP000636394"/>
    </source>
</evidence>
<protein>
    <submittedName>
        <fullName evidence="2">Uncharacterized protein</fullName>
    </submittedName>
</protein>
<reference evidence="1 3" key="1">
    <citation type="submission" date="2019-11" db="EMBL/GenBank/DDBJ databases">
        <title>Eggerthellaceae novel genus isolated from the rectal contents of marmort.</title>
        <authorList>
            <person name="Zhang G."/>
        </authorList>
    </citation>
    <scope>NUCLEOTIDE SEQUENCE [LARGE SCALE GENOMIC DNA]</scope>
    <source>
        <strain evidence="1">Zg-886</strain>
        <strain evidence="3">zg-886</strain>
    </source>
</reference>
<dbReference type="Proteomes" id="UP000636394">
    <property type="component" value="Unassembled WGS sequence"/>
</dbReference>
<dbReference type="RefSeq" id="WP_166339649.1">
    <property type="nucleotide sequence ID" value="NZ_CP072829.1"/>
</dbReference>
<sequence>MRVTIEAGFPYRFGAMTEGVLEGYRSASCVSAAAAAQELAAEMVPFNERLSLFVAQRLGIPDDPKSVRRALRAASERKGLGLSSANLSQWVSSPKGEVTLSPKSVFKLCVALDLDLVEAEHFVFDCLYQDWFNFRDREQCVYGLCLGMKDVLGQNVFQVAKELLREEPAAYGEPSFAPSDATGCTRLIGRGLRDLAGRDYASQEEAVFWMRAYLGECAPLFSGVRLSTIRCYRTYFDEGGVGITPLVELYQRRTGLVLPSASYLDMTDACGLPQKKRLLWGAAGRAAWVERNGRDWDILHESTIRTERHAVERMARTGYLRGNIVALLFFHCCFENAFLERNAFSGGDDLFARFYETTNLILIDECGMAPLHPRKPFDRLFLAALSKRGGQDPVHYLNEVLEQFYVS</sequence>
<evidence type="ECO:0000313" key="2">
    <source>
        <dbReference type="EMBL" id="QTU84899.1"/>
    </source>
</evidence>
<dbReference type="KEGG" id="ebz:J7S26_03030"/>
<dbReference type="EMBL" id="CP072829">
    <property type="protein sequence ID" value="QTU84899.1"/>
    <property type="molecule type" value="Genomic_DNA"/>
</dbReference>
<dbReference type="EMBL" id="WPCR01000007">
    <property type="protein sequence ID" value="NHM14425.1"/>
    <property type="molecule type" value="Genomic_DNA"/>
</dbReference>
<name>A0A9E6MR48_9ACTN</name>